<gene>
    <name evidence="1" type="ORF">OCBIM_22008091mg</name>
</gene>
<dbReference type="EMBL" id="KQ426567">
    <property type="protein sequence ID" value="KOF68079.1"/>
    <property type="molecule type" value="Genomic_DNA"/>
</dbReference>
<dbReference type="AlphaFoldDB" id="A0A0L8FTT1"/>
<reference evidence="1" key="1">
    <citation type="submission" date="2015-07" db="EMBL/GenBank/DDBJ databases">
        <title>MeaNS - Measles Nucleotide Surveillance Program.</title>
        <authorList>
            <person name="Tran T."/>
            <person name="Druce J."/>
        </authorList>
    </citation>
    <scope>NUCLEOTIDE SEQUENCE</scope>
    <source>
        <strain evidence="1">UCB-OBI-ISO-001</strain>
        <tissue evidence="1">Gonad</tissue>
    </source>
</reference>
<evidence type="ECO:0000313" key="1">
    <source>
        <dbReference type="EMBL" id="KOF68079.1"/>
    </source>
</evidence>
<sequence>MQAYDQKHSNHASLDYIQCISFFNTPNRYYYKSFLISFVLPIHSHHDYNGGDPVRMEQLLFLYTYYW</sequence>
<protein>
    <submittedName>
        <fullName evidence="1">Uncharacterized protein</fullName>
    </submittedName>
</protein>
<organism evidence="1">
    <name type="scientific">Octopus bimaculoides</name>
    <name type="common">California two-spotted octopus</name>
    <dbReference type="NCBI Taxonomy" id="37653"/>
    <lineage>
        <taxon>Eukaryota</taxon>
        <taxon>Metazoa</taxon>
        <taxon>Spiralia</taxon>
        <taxon>Lophotrochozoa</taxon>
        <taxon>Mollusca</taxon>
        <taxon>Cephalopoda</taxon>
        <taxon>Coleoidea</taxon>
        <taxon>Octopodiformes</taxon>
        <taxon>Octopoda</taxon>
        <taxon>Incirrata</taxon>
        <taxon>Octopodidae</taxon>
        <taxon>Octopus</taxon>
    </lineage>
</organism>
<name>A0A0L8FTT1_OCTBM</name>
<accession>A0A0L8FTT1</accession>
<proteinExistence type="predicted"/>